<protein>
    <submittedName>
        <fullName evidence="2">Uncharacterized protein</fullName>
    </submittedName>
</protein>
<feature type="region of interest" description="Disordered" evidence="1">
    <location>
        <begin position="41"/>
        <end position="421"/>
    </location>
</feature>
<evidence type="ECO:0000256" key="1">
    <source>
        <dbReference type="SAM" id="MobiDB-lite"/>
    </source>
</evidence>
<feature type="compositionally biased region" description="Polar residues" evidence="1">
    <location>
        <begin position="356"/>
        <end position="368"/>
    </location>
</feature>
<dbReference type="HOGENOM" id="CLU_050102_1_0_1"/>
<feature type="compositionally biased region" description="Polar residues" evidence="1">
    <location>
        <begin position="377"/>
        <end position="408"/>
    </location>
</feature>
<feature type="compositionally biased region" description="Basic and acidic residues" evidence="1">
    <location>
        <begin position="206"/>
        <end position="257"/>
    </location>
</feature>
<organism evidence="2 3">
    <name type="scientific">Phaeoacremonium minimum (strain UCR-PA7)</name>
    <name type="common">Esca disease fungus</name>
    <name type="synonym">Togninia minima</name>
    <dbReference type="NCBI Taxonomy" id="1286976"/>
    <lineage>
        <taxon>Eukaryota</taxon>
        <taxon>Fungi</taxon>
        <taxon>Dikarya</taxon>
        <taxon>Ascomycota</taxon>
        <taxon>Pezizomycotina</taxon>
        <taxon>Sordariomycetes</taxon>
        <taxon>Sordariomycetidae</taxon>
        <taxon>Togniniales</taxon>
        <taxon>Togniniaceae</taxon>
        <taxon>Phaeoacremonium</taxon>
    </lineage>
</organism>
<name>R8BS23_PHAM7</name>
<dbReference type="Proteomes" id="UP000014074">
    <property type="component" value="Unassembled WGS sequence"/>
</dbReference>
<feature type="compositionally biased region" description="Basic and acidic residues" evidence="1">
    <location>
        <begin position="41"/>
        <end position="55"/>
    </location>
</feature>
<gene>
    <name evidence="2" type="ORF">UCRPA7_2368</name>
</gene>
<sequence>MGVSQSTLVGWSVILSIAGYFVYKQWNEKRVKELGKLAAQRRKEVEREGVQARRDNKAKRQRMEAFVGEEAKPKPQAKPQPPTWQNKAADFSSDDGVDNREFARQLNSVKQGTKFATKSHDEKRQKSVKQSRAQEKDAPAEIEKPSAPSSTAGIDADDDQSPSTSPVVAAADVGGISDMLEKAAPGPSVLRLTDTEEKKKPQKKAKAPEPVETKKQRQNRKKVEAAKIAREEAEQDRKVKMEAQRRLARQAEGRAAKDGSAFMAAQAKPSVWTGNGVNGTSKTQTSFGEDGFIPVQPLDTFEPSSVQTDTSVPSVGKSESWMSSLPSEEEQLERLREEEEAWSTVKTKKGKAKKNGITNDSKTDNFVTEPQVLVPVTNKSASMTQPATNGRPTKAFTQKSSFAALSTNEADDAEEEAEWDV</sequence>
<accession>R8BS23</accession>
<dbReference type="KEGG" id="tmn:UCRPA7_2368"/>
<dbReference type="RefSeq" id="XP_007913221.1">
    <property type="nucleotide sequence ID" value="XM_007915030.1"/>
</dbReference>
<dbReference type="AlphaFoldDB" id="R8BS23"/>
<feature type="compositionally biased region" description="Polar residues" evidence="1">
    <location>
        <begin position="105"/>
        <end position="116"/>
    </location>
</feature>
<evidence type="ECO:0000313" key="2">
    <source>
        <dbReference type="EMBL" id="EOO02129.1"/>
    </source>
</evidence>
<feature type="compositionally biased region" description="Polar residues" evidence="1">
    <location>
        <begin position="302"/>
        <end position="313"/>
    </location>
</feature>
<feature type="compositionally biased region" description="Polar residues" evidence="1">
    <location>
        <begin position="272"/>
        <end position="287"/>
    </location>
</feature>
<feature type="compositionally biased region" description="Basic and acidic residues" evidence="1">
    <location>
        <begin position="132"/>
        <end position="144"/>
    </location>
</feature>
<keyword evidence="3" id="KW-1185">Reference proteome</keyword>
<dbReference type="EMBL" id="KB932933">
    <property type="protein sequence ID" value="EOO02129.1"/>
    <property type="molecule type" value="Genomic_DNA"/>
</dbReference>
<evidence type="ECO:0000313" key="3">
    <source>
        <dbReference type="Proteomes" id="UP000014074"/>
    </source>
</evidence>
<feature type="compositionally biased region" description="Acidic residues" evidence="1">
    <location>
        <begin position="409"/>
        <end position="421"/>
    </location>
</feature>
<dbReference type="GeneID" id="19322609"/>
<proteinExistence type="predicted"/>
<dbReference type="OrthoDB" id="4207724at2759"/>
<reference evidence="3" key="1">
    <citation type="journal article" date="2013" name="Genome Announc.">
        <title>Draft genome sequence of the ascomycete Phaeoacremonium aleophilum strain UCR-PA7, a causal agent of the esca disease complex in grapevines.</title>
        <authorList>
            <person name="Blanco-Ulate B."/>
            <person name="Rolshausen P."/>
            <person name="Cantu D."/>
        </authorList>
    </citation>
    <scope>NUCLEOTIDE SEQUENCE [LARGE SCALE GENOMIC DNA]</scope>
    <source>
        <strain evidence="3">UCR-PA7</strain>
    </source>
</reference>
<dbReference type="eggNOG" id="ENOG502SG5H">
    <property type="taxonomic scope" value="Eukaryota"/>
</dbReference>